<evidence type="ECO:0000256" key="5">
    <source>
        <dbReference type="SAM" id="MobiDB-lite"/>
    </source>
</evidence>
<gene>
    <name evidence="8" type="ORF">sS8_0590</name>
</gene>
<dbReference type="InterPro" id="IPR014756">
    <property type="entry name" value="Ig_E-set"/>
</dbReference>
<dbReference type="PROSITE" id="PS51318">
    <property type="entry name" value="TAT"/>
    <property type="match status" value="1"/>
</dbReference>
<dbReference type="EMBL" id="AP017928">
    <property type="protein sequence ID" value="BBA32555.1"/>
    <property type="molecule type" value="Genomic_DNA"/>
</dbReference>
<dbReference type="CDD" id="cd02113">
    <property type="entry name" value="bact_SoxC_Moco"/>
    <property type="match status" value="1"/>
</dbReference>
<keyword evidence="3" id="KW-0479">Metal-binding</keyword>
<dbReference type="GO" id="GO:0006790">
    <property type="term" value="P:sulfur compound metabolic process"/>
    <property type="evidence" value="ECO:0007669"/>
    <property type="project" value="TreeGrafter"/>
</dbReference>
<dbReference type="Pfam" id="PF00174">
    <property type="entry name" value="Oxidored_molyb"/>
    <property type="match status" value="1"/>
</dbReference>
<evidence type="ECO:0000256" key="1">
    <source>
        <dbReference type="ARBA" id="ARBA00001924"/>
    </source>
</evidence>
<dbReference type="Proteomes" id="UP000266313">
    <property type="component" value="Chromosome"/>
</dbReference>
<name>A0A250KLR1_9GAMM</name>
<dbReference type="GO" id="GO:0043546">
    <property type="term" value="F:molybdopterin cofactor binding"/>
    <property type="evidence" value="ECO:0007669"/>
    <property type="project" value="TreeGrafter"/>
</dbReference>
<evidence type="ECO:0000259" key="7">
    <source>
        <dbReference type="Pfam" id="PF03404"/>
    </source>
</evidence>
<evidence type="ECO:0000313" key="9">
    <source>
        <dbReference type="Proteomes" id="UP000266313"/>
    </source>
</evidence>
<dbReference type="RefSeq" id="WP_119628331.1">
    <property type="nucleotide sequence ID" value="NZ_AP017928.1"/>
</dbReference>
<dbReference type="InterPro" id="IPR006311">
    <property type="entry name" value="TAT_signal"/>
</dbReference>
<protein>
    <submittedName>
        <fullName evidence="8">Sulfite oxidase SoxC</fullName>
    </submittedName>
</protein>
<dbReference type="PANTHER" id="PTHR19372">
    <property type="entry name" value="SULFITE REDUCTASE"/>
    <property type="match status" value="1"/>
</dbReference>
<dbReference type="InterPro" id="IPR030835">
    <property type="entry name" value="Sulfite_DH_SoxC"/>
</dbReference>
<dbReference type="SUPFAM" id="SSF81296">
    <property type="entry name" value="E set domains"/>
    <property type="match status" value="1"/>
</dbReference>
<dbReference type="PRINTS" id="PR00407">
    <property type="entry name" value="EUMOPTERIN"/>
</dbReference>
<proteinExistence type="predicted"/>
<reference evidence="8 9" key="1">
    <citation type="submission" date="2016-12" db="EMBL/GenBank/DDBJ databases">
        <title>Genome sequencing of Methylocaldum marinum.</title>
        <authorList>
            <person name="Takeuchi M."/>
            <person name="Kamagata Y."/>
            <person name="Hiraoka S."/>
            <person name="Oshima K."/>
            <person name="Hattori M."/>
            <person name="Iwasaki W."/>
        </authorList>
    </citation>
    <scope>NUCLEOTIDE SEQUENCE [LARGE SCALE GENOMIC DNA]</scope>
    <source>
        <strain evidence="8 9">S8</strain>
    </source>
</reference>
<dbReference type="GO" id="GO:0030151">
    <property type="term" value="F:molybdenum ion binding"/>
    <property type="evidence" value="ECO:0007669"/>
    <property type="project" value="InterPro"/>
</dbReference>
<dbReference type="AlphaFoldDB" id="A0A250KLR1"/>
<dbReference type="InterPro" id="IPR000572">
    <property type="entry name" value="OxRdtase_Mopterin-bd_dom"/>
</dbReference>
<organism evidence="8 9">
    <name type="scientific">Methylocaldum marinum</name>
    <dbReference type="NCBI Taxonomy" id="1432792"/>
    <lineage>
        <taxon>Bacteria</taxon>
        <taxon>Pseudomonadati</taxon>
        <taxon>Pseudomonadota</taxon>
        <taxon>Gammaproteobacteria</taxon>
        <taxon>Methylococcales</taxon>
        <taxon>Methylococcaceae</taxon>
        <taxon>Methylocaldum</taxon>
    </lineage>
</organism>
<dbReference type="Gene3D" id="3.90.420.10">
    <property type="entry name" value="Oxidoreductase, molybdopterin-binding domain"/>
    <property type="match status" value="1"/>
</dbReference>
<dbReference type="NCBIfam" id="TIGR04555">
    <property type="entry name" value="sulfite_DH_soxC"/>
    <property type="match status" value="1"/>
</dbReference>
<feature type="region of interest" description="Disordered" evidence="5">
    <location>
        <begin position="44"/>
        <end position="67"/>
    </location>
</feature>
<dbReference type="SUPFAM" id="SSF56524">
    <property type="entry name" value="Oxidoreductase molybdopterin-binding domain"/>
    <property type="match status" value="1"/>
</dbReference>
<dbReference type="OrthoDB" id="9795587at2"/>
<dbReference type="FunFam" id="2.60.40.650:FF:000004">
    <property type="entry name" value="Sulfite oxidase, putative"/>
    <property type="match status" value="1"/>
</dbReference>
<dbReference type="PANTHER" id="PTHR19372:SF7">
    <property type="entry name" value="SULFITE OXIDASE, MITOCHONDRIAL"/>
    <property type="match status" value="1"/>
</dbReference>
<keyword evidence="2" id="KW-0500">Molybdenum</keyword>
<dbReference type="InterPro" id="IPR036374">
    <property type="entry name" value="OxRdtase_Mopterin-bd_sf"/>
</dbReference>
<evidence type="ECO:0000313" key="8">
    <source>
        <dbReference type="EMBL" id="BBA32555.1"/>
    </source>
</evidence>
<evidence type="ECO:0000256" key="3">
    <source>
        <dbReference type="ARBA" id="ARBA00022723"/>
    </source>
</evidence>
<dbReference type="GO" id="GO:0020037">
    <property type="term" value="F:heme binding"/>
    <property type="evidence" value="ECO:0007669"/>
    <property type="project" value="TreeGrafter"/>
</dbReference>
<keyword evidence="9" id="KW-1185">Reference proteome</keyword>
<feature type="domain" description="Oxidoreductase molybdopterin-binding" evidence="6">
    <location>
        <begin position="113"/>
        <end position="272"/>
    </location>
</feature>
<evidence type="ECO:0000259" key="6">
    <source>
        <dbReference type="Pfam" id="PF00174"/>
    </source>
</evidence>
<dbReference type="KEGG" id="mmai:sS8_0590"/>
<comment type="cofactor">
    <cofactor evidence="1">
        <name>Mo-molybdopterin</name>
        <dbReference type="ChEBI" id="CHEBI:71302"/>
    </cofactor>
</comment>
<dbReference type="InterPro" id="IPR008335">
    <property type="entry name" value="Mopterin_OxRdtase_euk"/>
</dbReference>
<dbReference type="Pfam" id="PF03404">
    <property type="entry name" value="Mo-co_dimer"/>
    <property type="match status" value="1"/>
</dbReference>
<feature type="domain" description="Moybdenum cofactor oxidoreductase dimerisation" evidence="7">
    <location>
        <begin position="296"/>
        <end position="402"/>
    </location>
</feature>
<keyword evidence="4" id="KW-0560">Oxidoreductase</keyword>
<accession>A0A250KLR1</accession>
<dbReference type="InterPro" id="IPR005066">
    <property type="entry name" value="MoCF_OxRdtse_dimer"/>
</dbReference>
<dbReference type="FunFam" id="3.90.420.10:FF:000006">
    <property type="entry name" value="Sulfur dehydrogenase subunit SoxC"/>
    <property type="match status" value="1"/>
</dbReference>
<sequence length="426" mass="46801">MSDKKANEPENLPPAADGGLLDRRLFLKKGLSFGAGAALVGRPFRASADEPPPWMKTPGEPFTNYGVPSPHEKEAIRWISANSAAPGNGISWTPLHKLEGIVTPNGLHFERHHNGVPQIDPHRHRLLIHGLVENPLSFGVNDLLRYPMVSRLCFVECGGNSNAGWHEEPIQTPVGYFHGLASCSEWTGVPLAIILDEAGLRPDARWLVAEGADAAAMNISIPVEKALDDAVLALYQNGERLRPENGYPLRLIVPGWEAVLSVKWLRRLQAATGPVMARNETAKYTELLPSGKARQFTFVMEAKSIITFPSPGRHLHGPGLYQISGLAWSGRGRIKRVEISADGGRSWAEAALQDPVLPQCFTRFRLPWRWNGAPLVLKSRAVDETGYVQPEREALIAERGRHGYFHYNAIVCWAVAADGSVSHTYG</sequence>
<evidence type="ECO:0000256" key="2">
    <source>
        <dbReference type="ARBA" id="ARBA00022505"/>
    </source>
</evidence>
<dbReference type="Gene3D" id="2.60.40.650">
    <property type="match status" value="1"/>
</dbReference>
<evidence type="ECO:0000256" key="4">
    <source>
        <dbReference type="ARBA" id="ARBA00023002"/>
    </source>
</evidence>
<dbReference type="GO" id="GO:0008482">
    <property type="term" value="F:sulfite oxidase activity"/>
    <property type="evidence" value="ECO:0007669"/>
    <property type="project" value="TreeGrafter"/>
</dbReference>